<dbReference type="Proteomes" id="UP000827092">
    <property type="component" value="Unassembled WGS sequence"/>
</dbReference>
<evidence type="ECO:0000313" key="2">
    <source>
        <dbReference type="Proteomes" id="UP000827092"/>
    </source>
</evidence>
<dbReference type="AlphaFoldDB" id="A0AAV6UJ08"/>
<comment type="caution">
    <text evidence="1">The sequence shown here is derived from an EMBL/GenBank/DDBJ whole genome shotgun (WGS) entry which is preliminary data.</text>
</comment>
<name>A0AAV6UJ08_9ARAC</name>
<protein>
    <submittedName>
        <fullName evidence="1">Uncharacterized protein</fullName>
    </submittedName>
</protein>
<accession>A0AAV6UJ08</accession>
<gene>
    <name evidence="1" type="ORF">JTE90_029339</name>
</gene>
<organism evidence="1 2">
    <name type="scientific">Oedothorax gibbosus</name>
    <dbReference type="NCBI Taxonomy" id="931172"/>
    <lineage>
        <taxon>Eukaryota</taxon>
        <taxon>Metazoa</taxon>
        <taxon>Ecdysozoa</taxon>
        <taxon>Arthropoda</taxon>
        <taxon>Chelicerata</taxon>
        <taxon>Arachnida</taxon>
        <taxon>Araneae</taxon>
        <taxon>Araneomorphae</taxon>
        <taxon>Entelegynae</taxon>
        <taxon>Araneoidea</taxon>
        <taxon>Linyphiidae</taxon>
        <taxon>Erigoninae</taxon>
        <taxon>Oedothorax</taxon>
    </lineage>
</organism>
<dbReference type="EMBL" id="JAFNEN010000407">
    <property type="protein sequence ID" value="KAG8183759.1"/>
    <property type="molecule type" value="Genomic_DNA"/>
</dbReference>
<evidence type="ECO:0000313" key="1">
    <source>
        <dbReference type="EMBL" id="KAG8183759.1"/>
    </source>
</evidence>
<dbReference type="PROSITE" id="PS51257">
    <property type="entry name" value="PROKAR_LIPOPROTEIN"/>
    <property type="match status" value="1"/>
</dbReference>
<reference evidence="1 2" key="1">
    <citation type="journal article" date="2022" name="Nat. Ecol. Evol.">
        <title>A masculinizing supergene underlies an exaggerated male reproductive morph in a spider.</title>
        <authorList>
            <person name="Hendrickx F."/>
            <person name="De Corte Z."/>
            <person name="Sonet G."/>
            <person name="Van Belleghem S.M."/>
            <person name="Kostlbacher S."/>
            <person name="Vangestel C."/>
        </authorList>
    </citation>
    <scope>NUCLEOTIDE SEQUENCE [LARGE SCALE GENOMIC DNA]</scope>
    <source>
        <strain evidence="1">W744_W776</strain>
    </source>
</reference>
<sequence>MGKKGEKKFFPKVCHCGPISGSCASDVTGFETPAKAWHPSKCQDWPRFGRERNSTATPPIQWHKASLGAVTYHEKNGRKVCVAKFGDGKVGESLKMLEFLVLSL</sequence>
<keyword evidence="2" id="KW-1185">Reference proteome</keyword>
<proteinExistence type="predicted"/>